<feature type="region of interest" description="Disordered" evidence="1">
    <location>
        <begin position="115"/>
        <end position="200"/>
    </location>
</feature>
<feature type="compositionally biased region" description="Polar residues" evidence="1">
    <location>
        <begin position="181"/>
        <end position="191"/>
    </location>
</feature>
<sequence length="387" mass="44769">MSSKYEKYHNKQQDTEEIDKLEREIKEDLKLGDEEVDIARQLFKISPPSPDPKFQQELKIKLLQEHRSLNNKSKKKLFNLPLGGGYSRAIGGLAAAFLAGILIYSFSFGSTTEETPQSFEISKVEEETENNARNEEQPTYSSDELDTKTQDKTLPEIKDDFNEEESQDVETENSGEEQKSYSDISQASSDEPNILKRSEKDNDDKLSNFISNLDNRLPIYDIDINYVNENELENTLKNIKESEDLNKHKAFDYVNNLVQYYEKNHTSLNPIYIGSETNGETKLFHFKINSTLKKNEYSPIIIYDQQDFIKITSKGEITKAHLNILEDISFVEKKDIKTEKELLEKTKYSNYQPNLGYKQSEDVFLVPVLFNFENDLINIESMISLLP</sequence>
<comment type="caution">
    <text evidence="3">The sequence shown here is derived from an EMBL/GenBank/DDBJ whole genome shotgun (WGS) entry which is preliminary data.</text>
</comment>
<feature type="transmembrane region" description="Helical" evidence="2">
    <location>
        <begin position="85"/>
        <end position="106"/>
    </location>
</feature>
<accession>A0A226C036</accession>
<evidence type="ECO:0000256" key="2">
    <source>
        <dbReference type="SAM" id="Phobius"/>
    </source>
</evidence>
<evidence type="ECO:0000313" key="4">
    <source>
        <dbReference type="Proteomes" id="UP000214588"/>
    </source>
</evidence>
<name>A0A226C036_9FIRM</name>
<keyword evidence="2" id="KW-1133">Transmembrane helix</keyword>
<feature type="compositionally biased region" description="Basic and acidic residues" evidence="1">
    <location>
        <begin position="122"/>
        <end position="136"/>
    </location>
</feature>
<feature type="compositionally biased region" description="Acidic residues" evidence="1">
    <location>
        <begin position="161"/>
        <end position="175"/>
    </location>
</feature>
<evidence type="ECO:0000313" key="3">
    <source>
        <dbReference type="EMBL" id="OWZ84541.1"/>
    </source>
</evidence>
<reference evidence="3 4" key="1">
    <citation type="submission" date="2017-06" db="EMBL/GenBank/DDBJ databases">
        <title>Draft Genome Sequence of Natranaerobius trueperi halophilic, alkalithermophilic bacteria from soda lakes.</title>
        <authorList>
            <person name="Zhao B."/>
        </authorList>
    </citation>
    <scope>NUCLEOTIDE SEQUENCE [LARGE SCALE GENOMIC DNA]</scope>
    <source>
        <strain evidence="3 4">DSM 18760</strain>
    </source>
</reference>
<proteinExistence type="predicted"/>
<dbReference type="Proteomes" id="UP000214588">
    <property type="component" value="Unassembled WGS sequence"/>
</dbReference>
<organism evidence="3 4">
    <name type="scientific">Natranaerobius trueperi</name>
    <dbReference type="NCBI Taxonomy" id="759412"/>
    <lineage>
        <taxon>Bacteria</taxon>
        <taxon>Bacillati</taxon>
        <taxon>Bacillota</taxon>
        <taxon>Clostridia</taxon>
        <taxon>Natranaerobiales</taxon>
        <taxon>Natranaerobiaceae</taxon>
        <taxon>Natranaerobius</taxon>
    </lineage>
</organism>
<dbReference type="RefSeq" id="WP_089022871.1">
    <property type="nucleotide sequence ID" value="NZ_NIQC01000004.1"/>
</dbReference>
<evidence type="ECO:0000256" key="1">
    <source>
        <dbReference type="SAM" id="MobiDB-lite"/>
    </source>
</evidence>
<keyword evidence="2" id="KW-0812">Transmembrane</keyword>
<keyword evidence="2" id="KW-0472">Membrane</keyword>
<keyword evidence="4" id="KW-1185">Reference proteome</keyword>
<feature type="compositionally biased region" description="Basic and acidic residues" evidence="1">
    <location>
        <begin position="145"/>
        <end position="160"/>
    </location>
</feature>
<gene>
    <name evidence="3" type="ORF">CDO51_03310</name>
</gene>
<dbReference type="EMBL" id="NIQC01000004">
    <property type="protein sequence ID" value="OWZ84541.1"/>
    <property type="molecule type" value="Genomic_DNA"/>
</dbReference>
<protein>
    <submittedName>
        <fullName evidence="3">Uncharacterized protein</fullName>
    </submittedName>
</protein>
<dbReference type="AlphaFoldDB" id="A0A226C036"/>